<accession>A0A5S9M5V5</accession>
<organism evidence="1 2">
    <name type="scientific">Bacillus safensis</name>
    <dbReference type="NCBI Taxonomy" id="561879"/>
    <lineage>
        <taxon>Bacteria</taxon>
        <taxon>Bacillati</taxon>
        <taxon>Bacillota</taxon>
        <taxon>Bacilli</taxon>
        <taxon>Bacillales</taxon>
        <taxon>Bacillaceae</taxon>
        <taxon>Bacillus</taxon>
    </lineage>
</organism>
<dbReference type="AlphaFoldDB" id="A0A5S9M5V5"/>
<reference evidence="1 2" key="1">
    <citation type="submission" date="2019-12" db="EMBL/GenBank/DDBJ databases">
        <title>Full genome sequence of a Bacillus safensis strain isolated from commercially available natto in Indonesia.</title>
        <authorList>
            <person name="Yoshida M."/>
            <person name="Uomi M."/>
            <person name="Waturangi D."/>
            <person name="Ekaputri J.J."/>
            <person name="Setiamarga D.H.E."/>
        </authorList>
    </citation>
    <scope>NUCLEOTIDE SEQUENCE [LARGE SCALE GENOMIC DNA]</scope>
    <source>
        <strain evidence="1 2">IDN1</strain>
    </source>
</reference>
<proteinExistence type="predicted"/>
<evidence type="ECO:0000313" key="1">
    <source>
        <dbReference type="EMBL" id="BBP86906.1"/>
    </source>
</evidence>
<dbReference type="EMBL" id="AP021906">
    <property type="protein sequence ID" value="BBP86906.1"/>
    <property type="molecule type" value="Genomic_DNA"/>
</dbReference>
<protein>
    <submittedName>
        <fullName evidence="1">Uncharacterized protein</fullName>
    </submittedName>
</protein>
<dbReference type="Proteomes" id="UP000464658">
    <property type="component" value="Chromosome"/>
</dbReference>
<name>A0A5S9M5V5_BACIA</name>
<evidence type="ECO:0000313" key="2">
    <source>
        <dbReference type="Proteomes" id="UP000464658"/>
    </source>
</evidence>
<gene>
    <name evidence="1" type="ORF">BsIDN1_05240</name>
</gene>
<sequence length="54" mass="6442">MNSEERNIKIKINNVSKIFGKNAKKASQMLEKGKKKREILKRDRRNCWCQSSKF</sequence>